<dbReference type="InterPro" id="IPR010982">
    <property type="entry name" value="Lambda_DNA-bd_dom_sf"/>
</dbReference>
<dbReference type="RefSeq" id="WP_063244296.1">
    <property type="nucleotide sequence ID" value="NZ_LUKF01000016.1"/>
</dbReference>
<comment type="caution">
    <text evidence="2">The sequence shown here is derived from an EMBL/GenBank/DDBJ whole genome shotgun (WGS) entry which is preliminary data.</text>
</comment>
<dbReference type="InterPro" id="IPR025537">
    <property type="entry name" value="DUF4423"/>
</dbReference>
<sequence length="250" mass="28901">MNELSKILIREFEVKRQRNLKFSLRAFAKFLKTDASNLSKIIRGERIPSASFALELLQRLSIEADEKNAVLKSLVEIKSHLKEERKEKSKNLEDKVVASCHWLHLILLEISQLMTLTPKQLEKISHILNVSSYELQMAYDELARWDLLNEDGIDNYSTMCAPITAENLRAIQRQFLKMAVEAMETYDLSERENTTLTFSIPKAHIPEVKEILKKTRDRINRLSNVNKNQKSCIYNVSMALYPVCDSADLT</sequence>
<dbReference type="InterPro" id="IPR001387">
    <property type="entry name" value="Cro/C1-type_HTH"/>
</dbReference>
<dbReference type="PROSITE" id="PS50943">
    <property type="entry name" value="HTH_CROC1"/>
    <property type="match status" value="1"/>
</dbReference>
<dbReference type="Pfam" id="PF01381">
    <property type="entry name" value="HTH_3"/>
    <property type="match status" value="1"/>
</dbReference>
<dbReference type="AlphaFoldDB" id="A0A150WH86"/>
<evidence type="ECO:0000313" key="2">
    <source>
        <dbReference type="EMBL" id="KYG62191.1"/>
    </source>
</evidence>
<dbReference type="NCBIfam" id="TIGR02147">
    <property type="entry name" value="Fsuc_second"/>
    <property type="match status" value="1"/>
</dbReference>
<name>A0A150WH86_BDEBC</name>
<reference evidence="2 3" key="1">
    <citation type="submission" date="2016-03" db="EMBL/GenBank/DDBJ databases">
        <authorList>
            <person name="Ploux O."/>
        </authorList>
    </citation>
    <scope>NUCLEOTIDE SEQUENCE [LARGE SCALE GENOMIC DNA]</scope>
    <source>
        <strain evidence="2 3">BER2</strain>
    </source>
</reference>
<dbReference type="OrthoDB" id="5291274at2"/>
<dbReference type="SUPFAM" id="SSF47413">
    <property type="entry name" value="lambda repressor-like DNA-binding domains"/>
    <property type="match status" value="1"/>
</dbReference>
<evidence type="ECO:0000259" key="1">
    <source>
        <dbReference type="PROSITE" id="PS50943"/>
    </source>
</evidence>
<dbReference type="CDD" id="cd00093">
    <property type="entry name" value="HTH_XRE"/>
    <property type="match status" value="1"/>
</dbReference>
<dbReference type="GO" id="GO:0003677">
    <property type="term" value="F:DNA binding"/>
    <property type="evidence" value="ECO:0007669"/>
    <property type="project" value="InterPro"/>
</dbReference>
<dbReference type="Pfam" id="PF14394">
    <property type="entry name" value="DUF4423"/>
    <property type="match status" value="1"/>
</dbReference>
<evidence type="ECO:0000313" key="3">
    <source>
        <dbReference type="Proteomes" id="UP000075391"/>
    </source>
</evidence>
<proteinExistence type="predicted"/>
<organism evidence="2 3">
    <name type="scientific">Bdellovibrio bacteriovorus</name>
    <dbReference type="NCBI Taxonomy" id="959"/>
    <lineage>
        <taxon>Bacteria</taxon>
        <taxon>Pseudomonadati</taxon>
        <taxon>Bdellovibrionota</taxon>
        <taxon>Bdellovibrionia</taxon>
        <taxon>Bdellovibrionales</taxon>
        <taxon>Pseudobdellovibrionaceae</taxon>
        <taxon>Bdellovibrio</taxon>
    </lineage>
</organism>
<dbReference type="Proteomes" id="UP000075391">
    <property type="component" value="Unassembled WGS sequence"/>
</dbReference>
<accession>A0A150WH86</accession>
<feature type="domain" description="HTH cro/C1-type" evidence="1">
    <location>
        <begin position="20"/>
        <end position="67"/>
    </location>
</feature>
<gene>
    <name evidence="2" type="ORF">AZI85_08345</name>
</gene>
<protein>
    <recommendedName>
        <fullName evidence="1">HTH cro/C1-type domain-containing protein</fullName>
    </recommendedName>
</protein>
<dbReference type="EMBL" id="LUKF01000016">
    <property type="protein sequence ID" value="KYG62191.1"/>
    <property type="molecule type" value="Genomic_DNA"/>
</dbReference>
<dbReference type="InterPro" id="IPR011873">
    <property type="entry name" value="CHP02147"/>
</dbReference>